<dbReference type="PANTHER" id="PTHR34385:SF1">
    <property type="entry name" value="PEPTIDOGLYCAN L-ALANYL-D-GLUTAMATE ENDOPEPTIDASE CWLK"/>
    <property type="match status" value="1"/>
</dbReference>
<evidence type="ECO:0000313" key="2">
    <source>
        <dbReference type="EMBL" id="PIR82377.1"/>
    </source>
</evidence>
<dbReference type="GO" id="GO:0006508">
    <property type="term" value="P:proteolysis"/>
    <property type="evidence" value="ECO:0007669"/>
    <property type="project" value="InterPro"/>
</dbReference>
<comment type="caution">
    <text evidence="2">The sequence shown here is derived from an EMBL/GenBank/DDBJ whole genome shotgun (WGS) entry which is preliminary data.</text>
</comment>
<dbReference type="CDD" id="cd14852">
    <property type="entry name" value="LD-carboxypeptidase"/>
    <property type="match status" value="1"/>
</dbReference>
<dbReference type="InterPro" id="IPR058193">
    <property type="entry name" value="VanY/YodJ_core_dom"/>
</dbReference>
<dbReference type="Gene3D" id="3.30.1380.10">
    <property type="match status" value="1"/>
</dbReference>
<dbReference type="EMBL" id="PFBM01000016">
    <property type="protein sequence ID" value="PIR82377.1"/>
    <property type="molecule type" value="Genomic_DNA"/>
</dbReference>
<evidence type="ECO:0000313" key="3">
    <source>
        <dbReference type="Proteomes" id="UP000231379"/>
    </source>
</evidence>
<gene>
    <name evidence="2" type="ORF">COU20_02540</name>
</gene>
<dbReference type="PANTHER" id="PTHR34385">
    <property type="entry name" value="D-ALANYL-D-ALANINE CARBOXYPEPTIDASE"/>
    <property type="match status" value="1"/>
</dbReference>
<dbReference type="AlphaFoldDB" id="A0A2H0U7J0"/>
<sequence>MKVPAMHRLSRTVEKVSFSLWVTAAAILLLAGGLSYASWYGYERLLALEARNAALEAHIASTAALMQESIAEVEALLGDELEGERARLAALQSRLGEFQREVGTISGNVSTLEKLTRTDKELLQKYSRVFFLNEHYAPHSVTEIPNEYKYNEQRNYAVHAQVYPYMKNMLDEAKRDGVELYVFSAYRPFEEQGALNNQYKVIYGAGTANQFSAEQGYSEHQLGTAVDFMTTGIGGTLSGFERTEAYQWLLANAHRFGFTLSYPEGNDYYIFEPWHWRFVGVKLASDLRAKGMHFYDMEQRDIDEYLVHLFD</sequence>
<reference evidence="3" key="1">
    <citation type="submission" date="2017-09" db="EMBL/GenBank/DDBJ databases">
        <title>Depth-based differentiation of microbial function through sediment-hosted aquifers and enrichment of novel symbionts in the deep terrestrial subsurface.</title>
        <authorList>
            <person name="Probst A.J."/>
            <person name="Ladd B."/>
            <person name="Jarett J.K."/>
            <person name="Geller-Mcgrath D.E."/>
            <person name="Sieber C.M.K."/>
            <person name="Emerson J.B."/>
            <person name="Anantharaman K."/>
            <person name="Thomas B.C."/>
            <person name="Malmstrom R."/>
            <person name="Stieglmeier M."/>
            <person name="Klingl A."/>
            <person name="Woyke T."/>
            <person name="Ryan C.M."/>
            <person name="Banfield J.F."/>
        </authorList>
    </citation>
    <scope>NUCLEOTIDE SEQUENCE [LARGE SCALE GENOMIC DNA]</scope>
</reference>
<dbReference type="InterPro" id="IPR009045">
    <property type="entry name" value="Zn_M74/Hedgehog-like"/>
</dbReference>
<name>A0A2H0U7J0_9BACT</name>
<feature type="domain" description="D-alanyl-D-alanine carboxypeptidase-like core" evidence="1">
    <location>
        <begin position="158"/>
        <end position="280"/>
    </location>
</feature>
<dbReference type="InterPro" id="IPR003709">
    <property type="entry name" value="VanY-like_core_dom"/>
</dbReference>
<evidence type="ECO:0000259" key="1">
    <source>
        <dbReference type="Pfam" id="PF02557"/>
    </source>
</evidence>
<accession>A0A2H0U7J0</accession>
<organism evidence="2 3">
    <name type="scientific">Candidatus Kaiserbacteria bacterium CG10_big_fil_rev_8_21_14_0_10_59_10</name>
    <dbReference type="NCBI Taxonomy" id="1974612"/>
    <lineage>
        <taxon>Bacteria</taxon>
        <taxon>Candidatus Kaiseribacteriota</taxon>
    </lineage>
</organism>
<dbReference type="SUPFAM" id="SSF55166">
    <property type="entry name" value="Hedgehog/DD-peptidase"/>
    <property type="match status" value="1"/>
</dbReference>
<dbReference type="Proteomes" id="UP000231379">
    <property type="component" value="Unassembled WGS sequence"/>
</dbReference>
<dbReference type="InterPro" id="IPR052179">
    <property type="entry name" value="DD-CPase-like"/>
</dbReference>
<dbReference type="GO" id="GO:0008233">
    <property type="term" value="F:peptidase activity"/>
    <property type="evidence" value="ECO:0007669"/>
    <property type="project" value="InterPro"/>
</dbReference>
<protein>
    <recommendedName>
        <fullName evidence="1">D-alanyl-D-alanine carboxypeptidase-like core domain-containing protein</fullName>
    </recommendedName>
</protein>
<dbReference type="Pfam" id="PF02557">
    <property type="entry name" value="VanY"/>
    <property type="match status" value="1"/>
</dbReference>
<proteinExistence type="predicted"/>